<dbReference type="Gene3D" id="1.10.3710.10">
    <property type="entry name" value="DNA polymerase III clamp loader subunits, C-terminal domain"/>
    <property type="match status" value="1"/>
</dbReference>
<evidence type="ECO:0000256" key="2">
    <source>
        <dbReference type="ARBA" id="ARBA00022840"/>
    </source>
</evidence>
<dbReference type="CDD" id="cd00009">
    <property type="entry name" value="AAA"/>
    <property type="match status" value="1"/>
</dbReference>
<dbReference type="InterPro" id="IPR008921">
    <property type="entry name" value="DNA_pol3_clamp-load_cplx_C"/>
</dbReference>
<dbReference type="InterPro" id="IPR003593">
    <property type="entry name" value="AAA+_ATPase"/>
</dbReference>
<keyword evidence="2" id="KW-0067">ATP-binding</keyword>
<feature type="compositionally biased region" description="Basic and acidic residues" evidence="4">
    <location>
        <begin position="431"/>
        <end position="442"/>
    </location>
</feature>
<comment type="caution">
    <text evidence="6">The sequence shown here is derived from an EMBL/GenBank/DDBJ whole genome shotgun (WGS) entry which is preliminary data.</text>
</comment>
<evidence type="ECO:0000256" key="1">
    <source>
        <dbReference type="ARBA" id="ARBA00022741"/>
    </source>
</evidence>
<dbReference type="Gene3D" id="1.10.8.60">
    <property type="match status" value="1"/>
</dbReference>
<gene>
    <name evidence="6" type="ORF">VXJ25_01435</name>
</gene>
<dbReference type="InterPro" id="IPR008824">
    <property type="entry name" value="RuvB-like_N"/>
</dbReference>
<dbReference type="Gene3D" id="3.40.50.300">
    <property type="entry name" value="P-loop containing nucleotide triphosphate hydrolases"/>
    <property type="match status" value="1"/>
</dbReference>
<dbReference type="PANTHER" id="PTHR13779:SF7">
    <property type="entry name" value="ATPASE WRNIP1"/>
    <property type="match status" value="1"/>
</dbReference>
<dbReference type="PANTHER" id="PTHR13779">
    <property type="entry name" value="WERNER HELICASE-INTERACTING PROTEIN 1 FAMILY MEMBER"/>
    <property type="match status" value="1"/>
</dbReference>
<dbReference type="Proteomes" id="UP001332931">
    <property type="component" value="Unassembled WGS sequence"/>
</dbReference>
<dbReference type="Pfam" id="PF12002">
    <property type="entry name" value="MgsA_C"/>
    <property type="match status" value="1"/>
</dbReference>
<keyword evidence="3" id="KW-0175">Coiled coil</keyword>
<feature type="coiled-coil region" evidence="3">
    <location>
        <begin position="84"/>
        <end position="111"/>
    </location>
</feature>
<dbReference type="RefSeq" id="WP_330957428.1">
    <property type="nucleotide sequence ID" value="NZ_JAZGJQ010000001.1"/>
</dbReference>
<accession>A0ABU7R7T6</accession>
<feature type="domain" description="AAA+ ATPase" evidence="5">
    <location>
        <begin position="52"/>
        <end position="169"/>
    </location>
</feature>
<dbReference type="InterPro" id="IPR051314">
    <property type="entry name" value="AAA_ATPase_RarA/MGS1/WRNIP1"/>
</dbReference>
<dbReference type="CDD" id="cd18139">
    <property type="entry name" value="HLD_clamp_RarA"/>
    <property type="match status" value="1"/>
</dbReference>
<evidence type="ECO:0000256" key="4">
    <source>
        <dbReference type="SAM" id="MobiDB-lite"/>
    </source>
</evidence>
<dbReference type="InterPro" id="IPR027417">
    <property type="entry name" value="P-loop_NTPase"/>
</dbReference>
<feature type="compositionally biased region" description="Low complexity" evidence="4">
    <location>
        <begin position="443"/>
        <end position="456"/>
    </location>
</feature>
<dbReference type="SMART" id="SM00382">
    <property type="entry name" value="AAA"/>
    <property type="match status" value="1"/>
</dbReference>
<dbReference type="SUPFAM" id="SSF52540">
    <property type="entry name" value="P-loop containing nucleoside triphosphate hydrolases"/>
    <property type="match status" value="1"/>
</dbReference>
<keyword evidence="1" id="KW-0547">Nucleotide-binding</keyword>
<evidence type="ECO:0000256" key="3">
    <source>
        <dbReference type="SAM" id="Coils"/>
    </source>
</evidence>
<reference evidence="6 7" key="1">
    <citation type="submission" date="2024-01" db="EMBL/GenBank/DDBJ databases">
        <title>Description of Olsenella sp. nov., isolated from pig feces.</title>
        <authorList>
            <person name="Chang Y.-H."/>
        </authorList>
    </citation>
    <scope>NUCLEOTIDE SEQUENCE [LARGE SCALE GENOMIC DNA]</scope>
    <source>
        <strain evidence="6 7">YH-ols2223</strain>
    </source>
</reference>
<dbReference type="Pfam" id="PF16193">
    <property type="entry name" value="AAA_assoc_2"/>
    <property type="match status" value="1"/>
</dbReference>
<evidence type="ECO:0000259" key="5">
    <source>
        <dbReference type="SMART" id="SM00382"/>
    </source>
</evidence>
<feature type="region of interest" description="Disordered" evidence="4">
    <location>
        <begin position="431"/>
        <end position="456"/>
    </location>
</feature>
<dbReference type="InterPro" id="IPR021886">
    <property type="entry name" value="MgsA_C"/>
</dbReference>
<sequence>MDNLFSGIERRRRMAAAPLAARMRPETLDEYVGQGQAVGEGSWLRRAIEHDTLSSVILYGPAGTGKTTLAHVIANSTHAEFVEVSAVTGTVKDLRREIEAAEGRLLSSGQRTILFVDEIHRFNRSQQDALLHAVEDRTVILVGATTENPYFEVNSALISRSRVVELAPLDDDSIRSIVRHAVESPKGLGGAFRLADDALEEIVTLAGGDGRAALTSLELASQMAEPPEGPRPTPEAPATITPENVLEANPRHGLAYDKDGDMHYDVISAFIKSMRGSDPDAVLYWLARMVDAGEDPKFIARRIMIQASEDVGNADPQALLVAEAAFRSAEVIGYPECRINLAQAALYVALAPKSNAAEAGIDAALAEVRHGPRREVPNHLRDRHRPGSDAYGPYLYPHDYPSGWVEQDYLPEGLSRGAFFRPSPRGWEAWRIEATSRDRAEGARPSGGSAAPGQGR</sequence>
<dbReference type="InterPro" id="IPR032423">
    <property type="entry name" value="AAA_assoc_2"/>
</dbReference>
<proteinExistence type="predicted"/>
<evidence type="ECO:0000313" key="6">
    <source>
        <dbReference type="EMBL" id="MEE6146664.1"/>
    </source>
</evidence>
<protein>
    <submittedName>
        <fullName evidence="6">Replication-associated recombination protein A</fullName>
    </submittedName>
</protein>
<dbReference type="Pfam" id="PF05496">
    <property type="entry name" value="RuvB_N"/>
    <property type="match status" value="1"/>
</dbReference>
<keyword evidence="7" id="KW-1185">Reference proteome</keyword>
<name>A0ABU7R7T6_9ACTN</name>
<dbReference type="Gene3D" id="1.20.272.10">
    <property type="match status" value="1"/>
</dbReference>
<organism evidence="6 7">
    <name type="scientific">Olsenella absiana</name>
    <dbReference type="NCBI Taxonomy" id="3115222"/>
    <lineage>
        <taxon>Bacteria</taxon>
        <taxon>Bacillati</taxon>
        <taxon>Actinomycetota</taxon>
        <taxon>Coriobacteriia</taxon>
        <taxon>Coriobacteriales</taxon>
        <taxon>Atopobiaceae</taxon>
        <taxon>Olsenella</taxon>
    </lineage>
</organism>
<dbReference type="EMBL" id="JAZGJQ010000001">
    <property type="protein sequence ID" value="MEE6146664.1"/>
    <property type="molecule type" value="Genomic_DNA"/>
</dbReference>
<evidence type="ECO:0000313" key="7">
    <source>
        <dbReference type="Proteomes" id="UP001332931"/>
    </source>
</evidence>
<dbReference type="SUPFAM" id="SSF48019">
    <property type="entry name" value="post-AAA+ oligomerization domain-like"/>
    <property type="match status" value="1"/>
</dbReference>